<protein>
    <submittedName>
        <fullName evidence="1">Uncharacterized protein</fullName>
    </submittedName>
</protein>
<sequence length="47" mass="5318">MKILSQQVISIPAGFTQYQGNDSGSKLIEKEINIQCQQCEPQTDIEY</sequence>
<gene>
    <name evidence="1" type="ORF">YEW_AE00870</name>
</gene>
<evidence type="ECO:0000313" key="1">
    <source>
        <dbReference type="EMBL" id="CBX74102.1"/>
    </source>
</evidence>
<proteinExistence type="predicted"/>
<dbReference type="AlphaFoldDB" id="F4N7P4"/>
<accession>F4N7P4</accession>
<dbReference type="EMBL" id="FR718772">
    <property type="protein sequence ID" value="CBX74102.1"/>
    <property type="molecule type" value="Genomic_DNA"/>
</dbReference>
<name>F4N7P4_YEREN</name>
<organism evidence="1">
    <name type="scientific">Yersinia enterocolitica W22703</name>
    <dbReference type="NCBI Taxonomy" id="913028"/>
    <lineage>
        <taxon>Bacteria</taxon>
        <taxon>Pseudomonadati</taxon>
        <taxon>Pseudomonadota</taxon>
        <taxon>Gammaproteobacteria</taxon>
        <taxon>Enterobacterales</taxon>
        <taxon>Yersiniaceae</taxon>
        <taxon>Yersinia</taxon>
    </lineage>
</organism>
<reference evidence="1" key="1">
    <citation type="journal article" date="2011" name="BMC Genomics">
        <title>Shotgun sequencing of Yersinia enterocolitica strain W22703 (biotype 2, serotype O:9): genomic evidence for oscillation between invertebrates and mammals.</title>
        <authorList>
            <person name="Fuchs T.M."/>
            <person name="Brandt K."/>
            <person name="Starke M."/>
            <person name="Rattei T."/>
        </authorList>
    </citation>
    <scope>NUCLEOTIDE SEQUENCE</scope>
</reference>